<dbReference type="OrthoDB" id="58467at2"/>
<organism evidence="3 4">
    <name type="scientific">Deinococcus cavernae</name>
    <dbReference type="NCBI Taxonomy" id="2320857"/>
    <lineage>
        <taxon>Bacteria</taxon>
        <taxon>Thermotogati</taxon>
        <taxon>Deinococcota</taxon>
        <taxon>Deinococci</taxon>
        <taxon>Deinococcales</taxon>
        <taxon>Deinococcaceae</taxon>
        <taxon>Deinococcus</taxon>
    </lineage>
</organism>
<reference evidence="3 4" key="1">
    <citation type="submission" date="2018-09" db="EMBL/GenBank/DDBJ databases">
        <authorList>
            <person name="Zhu H."/>
        </authorList>
    </citation>
    <scope>NUCLEOTIDE SEQUENCE [LARGE SCALE GENOMIC DNA]</scope>
    <source>
        <strain evidence="3 4">K2S05-167</strain>
    </source>
</reference>
<feature type="region of interest" description="Disordered" evidence="1">
    <location>
        <begin position="488"/>
        <end position="522"/>
    </location>
</feature>
<protein>
    <recommendedName>
        <fullName evidence="5">DUF11 domain-containing protein</fullName>
    </recommendedName>
</protein>
<feature type="compositionally biased region" description="Polar residues" evidence="1">
    <location>
        <begin position="285"/>
        <end position="312"/>
    </location>
</feature>
<evidence type="ECO:0000313" key="3">
    <source>
        <dbReference type="EMBL" id="RJF72100.1"/>
    </source>
</evidence>
<feature type="chain" id="PRO_5019273431" description="DUF11 domain-containing protein" evidence="2">
    <location>
        <begin position="22"/>
        <end position="770"/>
    </location>
</feature>
<keyword evidence="4" id="KW-1185">Reference proteome</keyword>
<dbReference type="InterPro" id="IPR047589">
    <property type="entry name" value="DUF11_rpt"/>
</dbReference>
<name>A0A418V7P1_9DEIO</name>
<feature type="region of interest" description="Disordered" evidence="1">
    <location>
        <begin position="245"/>
        <end position="315"/>
    </location>
</feature>
<dbReference type="RefSeq" id="WP_119763900.1">
    <property type="nucleotide sequence ID" value="NZ_QYUJ01000014.1"/>
</dbReference>
<comment type="caution">
    <text evidence="3">The sequence shown here is derived from an EMBL/GenBank/DDBJ whole genome shotgun (WGS) entry which is preliminary data.</text>
</comment>
<sequence>MKLNPKLLALMTALAAGAASAAPPAPNTTSTGAGVTISNTATATFTDPATNAAATPVQSNTVDTVVLPQPGFDIVYADGTNDGNTLGNTTKTVTNATPGQSNSTDYYVVNNGNTPLTVQVTANTSGSASGATVTYLDASGNALPSSTTGGVTTYTVTLPAGAAGMVKITQVITLPGNAPANTTYGASPEGTVGGTGTGTGQNGIPTGSTLYENQTVTTTNGTTTVNGTPAQGADLQFVKLTTFKPSLSATPNDPNTPNPTAPDGTTPATPPTLGTVQVPTVPAGTANTPNPTNPAQGYLSTPSNPGDPTSGGTPIVPDLTGNTQIAYPKADPDNNPTTIPAAGQTNDQPGSADIINFTNEVKNAGTVSDKVQLYPAGPDGKLLAGTTFDASTGTFTLPGGIQVVFLGPNTNAAIPVASGATYPTLTVPAGGSAVFRTQVITTDANDNLLTNAINIVVGADSLNDADIIADATTTDVILPAAAQFGDSNGTSPLGAVPTPAPVQQVTPSSNTSPSTDPNLSSDNVAVFPMDVANLGQYTDSYTLSATVAGLPAGATISYVNSSGVALPTNGAGKFVTPVVAAGQEIVVYAVVTVPTGTAAGNYTVKQQAVGNYSTITMTDLNDVIKVGAVGDVALAKFVQDGKTSAGSNSYAGINNPQNYTVNNTSALPGTNIVYQIIGKNNYNSPVANFALNDSVPPNTTFQGAVLTINGTAVSRVIYKVGAGTWSTTAPTVGTPAGTSIAVAADTDSDNIPDALPAGSSMELVFTVKVN</sequence>
<evidence type="ECO:0000256" key="2">
    <source>
        <dbReference type="SAM" id="SignalP"/>
    </source>
</evidence>
<keyword evidence="2" id="KW-0732">Signal</keyword>
<evidence type="ECO:0008006" key="5">
    <source>
        <dbReference type="Google" id="ProtNLM"/>
    </source>
</evidence>
<dbReference type="Proteomes" id="UP000286287">
    <property type="component" value="Unassembled WGS sequence"/>
</dbReference>
<feature type="signal peptide" evidence="2">
    <location>
        <begin position="1"/>
        <end position="21"/>
    </location>
</feature>
<dbReference type="AlphaFoldDB" id="A0A418V7P1"/>
<feature type="compositionally biased region" description="Low complexity" evidence="1">
    <location>
        <begin position="261"/>
        <end position="275"/>
    </location>
</feature>
<accession>A0A418V7P1</accession>
<feature type="compositionally biased region" description="Low complexity" evidence="1">
    <location>
        <begin position="495"/>
        <end position="522"/>
    </location>
</feature>
<proteinExistence type="predicted"/>
<dbReference type="EMBL" id="QYUJ01000014">
    <property type="protein sequence ID" value="RJF72100.1"/>
    <property type="molecule type" value="Genomic_DNA"/>
</dbReference>
<dbReference type="NCBIfam" id="TIGR01451">
    <property type="entry name" value="B_ant_repeat"/>
    <property type="match status" value="1"/>
</dbReference>
<evidence type="ECO:0000256" key="1">
    <source>
        <dbReference type="SAM" id="MobiDB-lite"/>
    </source>
</evidence>
<gene>
    <name evidence="3" type="ORF">D3875_11575</name>
</gene>
<evidence type="ECO:0000313" key="4">
    <source>
        <dbReference type="Proteomes" id="UP000286287"/>
    </source>
</evidence>